<evidence type="ECO:0000256" key="1">
    <source>
        <dbReference type="SAM" id="Phobius"/>
    </source>
</evidence>
<keyword evidence="1" id="KW-1133">Transmembrane helix</keyword>
<dbReference type="EMBL" id="GBXM01099618">
    <property type="protein sequence ID" value="JAH08959.1"/>
    <property type="molecule type" value="Transcribed_RNA"/>
</dbReference>
<protein>
    <submittedName>
        <fullName evidence="2">Uncharacterized protein</fullName>
    </submittedName>
</protein>
<feature type="transmembrane region" description="Helical" evidence="1">
    <location>
        <begin position="6"/>
        <end position="23"/>
    </location>
</feature>
<accession>A0A0E9PWT5</accession>
<feature type="transmembrane region" description="Helical" evidence="1">
    <location>
        <begin position="35"/>
        <end position="59"/>
    </location>
</feature>
<sequence length="60" mass="7052">MCSSSFVVVFPCILVYMYCDIRCPDKSIIHQRQCLIMLYAFFPLYACFVFIALSVSFLFF</sequence>
<name>A0A0E9PWT5_ANGAN</name>
<keyword evidence="1" id="KW-0472">Membrane</keyword>
<reference evidence="2" key="1">
    <citation type="submission" date="2014-11" db="EMBL/GenBank/DDBJ databases">
        <authorList>
            <person name="Amaro Gonzalez C."/>
        </authorList>
    </citation>
    <scope>NUCLEOTIDE SEQUENCE</scope>
</reference>
<dbReference type="AlphaFoldDB" id="A0A0E9PWT5"/>
<proteinExistence type="predicted"/>
<reference evidence="2" key="2">
    <citation type="journal article" date="2015" name="Fish Shellfish Immunol.">
        <title>Early steps in the European eel (Anguilla anguilla)-Vibrio vulnificus interaction in the gills: Role of the RtxA13 toxin.</title>
        <authorList>
            <person name="Callol A."/>
            <person name="Pajuelo D."/>
            <person name="Ebbesson L."/>
            <person name="Teles M."/>
            <person name="MacKenzie S."/>
            <person name="Amaro C."/>
        </authorList>
    </citation>
    <scope>NUCLEOTIDE SEQUENCE</scope>
</reference>
<evidence type="ECO:0000313" key="2">
    <source>
        <dbReference type="EMBL" id="JAH08959.1"/>
    </source>
</evidence>
<organism evidence="2">
    <name type="scientific">Anguilla anguilla</name>
    <name type="common">European freshwater eel</name>
    <name type="synonym">Muraena anguilla</name>
    <dbReference type="NCBI Taxonomy" id="7936"/>
    <lineage>
        <taxon>Eukaryota</taxon>
        <taxon>Metazoa</taxon>
        <taxon>Chordata</taxon>
        <taxon>Craniata</taxon>
        <taxon>Vertebrata</taxon>
        <taxon>Euteleostomi</taxon>
        <taxon>Actinopterygii</taxon>
        <taxon>Neopterygii</taxon>
        <taxon>Teleostei</taxon>
        <taxon>Anguilliformes</taxon>
        <taxon>Anguillidae</taxon>
        <taxon>Anguilla</taxon>
    </lineage>
</organism>
<keyword evidence="1" id="KW-0812">Transmembrane</keyword>